<keyword evidence="6 10" id="KW-0498">Mitosis</keyword>
<dbReference type="PIRSF" id="PIRSF017127">
    <property type="entry name" value="Condensin_D2"/>
    <property type="match status" value="1"/>
</dbReference>
<feature type="compositionally biased region" description="Basic and acidic residues" evidence="11">
    <location>
        <begin position="904"/>
        <end position="913"/>
    </location>
</feature>
<evidence type="ECO:0000256" key="7">
    <source>
        <dbReference type="ARBA" id="ARBA00023067"/>
    </source>
</evidence>
<keyword evidence="15" id="KW-1185">Reference proteome</keyword>
<dbReference type="GO" id="GO:0042393">
    <property type="term" value="F:histone binding"/>
    <property type="evidence" value="ECO:0007669"/>
    <property type="project" value="TreeGrafter"/>
</dbReference>
<evidence type="ECO:0000256" key="10">
    <source>
        <dbReference type="PIRNR" id="PIRNR017127"/>
    </source>
</evidence>
<evidence type="ECO:0000256" key="3">
    <source>
        <dbReference type="ARBA" id="ARBA00009606"/>
    </source>
</evidence>
<dbReference type="GO" id="GO:0010032">
    <property type="term" value="P:meiotic chromosome condensation"/>
    <property type="evidence" value="ECO:0007669"/>
    <property type="project" value="TreeGrafter"/>
</dbReference>
<name>A0AAD4HVG2_9PEZI</name>
<evidence type="ECO:0000256" key="4">
    <source>
        <dbReference type="ARBA" id="ARBA00022454"/>
    </source>
</evidence>
<dbReference type="Proteomes" id="UP001197093">
    <property type="component" value="Unassembled WGS sequence"/>
</dbReference>
<feature type="compositionally biased region" description="Acidic residues" evidence="11">
    <location>
        <begin position="914"/>
        <end position="924"/>
    </location>
</feature>
<evidence type="ECO:0000256" key="8">
    <source>
        <dbReference type="ARBA" id="ARBA00023242"/>
    </source>
</evidence>
<dbReference type="Pfam" id="PF12922">
    <property type="entry name" value="Cnd1_N"/>
    <property type="match status" value="1"/>
</dbReference>
<dbReference type="InterPro" id="IPR032682">
    <property type="entry name" value="Cnd1_C"/>
</dbReference>
<comment type="subcellular location">
    <subcellularLocation>
        <location evidence="2">Chromosome</location>
    </subcellularLocation>
    <subcellularLocation>
        <location evidence="1">Nucleus</location>
    </subcellularLocation>
</comment>
<feature type="compositionally biased region" description="Low complexity" evidence="11">
    <location>
        <begin position="883"/>
        <end position="903"/>
    </location>
</feature>
<proteinExistence type="inferred from homology"/>
<dbReference type="GO" id="GO:0051301">
    <property type="term" value="P:cell division"/>
    <property type="evidence" value="ECO:0007669"/>
    <property type="project" value="UniProtKB-KW"/>
</dbReference>
<comment type="function">
    <text evidence="10">Regulatory subunit of the condensin complex, a complex required for conversion of interphase chromatin into mitotic-like condense chromosomes. The condensin complex probably introduces positive supercoils into relaxed DNA in the presence of type I topoisomerases and converts nicked DNA into positive knotted forms in the presence of type II topoisomerases.</text>
</comment>
<dbReference type="SUPFAM" id="SSF48371">
    <property type="entry name" value="ARM repeat"/>
    <property type="match status" value="1"/>
</dbReference>
<feature type="region of interest" description="Disordered" evidence="11">
    <location>
        <begin position="784"/>
        <end position="842"/>
    </location>
</feature>
<evidence type="ECO:0000259" key="12">
    <source>
        <dbReference type="Pfam" id="PF12717"/>
    </source>
</evidence>
<feature type="domain" description="Condensin complex subunit 1 N-terminal" evidence="13">
    <location>
        <begin position="87"/>
        <end position="238"/>
    </location>
</feature>
<dbReference type="InterPro" id="IPR026971">
    <property type="entry name" value="CND1/NCAPD3"/>
</dbReference>
<dbReference type="AlphaFoldDB" id="A0AAD4HVG2"/>
<evidence type="ECO:0000313" key="14">
    <source>
        <dbReference type="EMBL" id="KAG7284265.1"/>
    </source>
</evidence>
<feature type="domain" description="Condensin complex subunit 1 C-terminal" evidence="12">
    <location>
        <begin position="1009"/>
        <end position="1168"/>
    </location>
</feature>
<feature type="region of interest" description="Disordered" evidence="11">
    <location>
        <begin position="146"/>
        <end position="171"/>
    </location>
</feature>
<evidence type="ECO:0000259" key="13">
    <source>
        <dbReference type="Pfam" id="PF12922"/>
    </source>
</evidence>
<dbReference type="Pfam" id="PF12717">
    <property type="entry name" value="Cnd1"/>
    <property type="match status" value="1"/>
</dbReference>
<gene>
    <name evidence="14" type="ORF">NEMBOFW57_010629</name>
</gene>
<feature type="region of interest" description="Disordered" evidence="11">
    <location>
        <begin position="431"/>
        <end position="458"/>
    </location>
</feature>
<dbReference type="EMBL" id="JAHCVI010000006">
    <property type="protein sequence ID" value="KAG7284265.1"/>
    <property type="molecule type" value="Genomic_DNA"/>
</dbReference>
<accession>A0AAD4HVG2</accession>
<evidence type="ECO:0000256" key="6">
    <source>
        <dbReference type="ARBA" id="ARBA00022776"/>
    </source>
</evidence>
<protein>
    <recommendedName>
        <fullName evidence="10">Condensin complex subunit 1</fullName>
    </recommendedName>
</protein>
<evidence type="ECO:0000256" key="2">
    <source>
        <dbReference type="ARBA" id="ARBA00004286"/>
    </source>
</evidence>
<dbReference type="PANTHER" id="PTHR14222:SF2">
    <property type="entry name" value="CONDENSIN COMPLEX SUBUNIT 1"/>
    <property type="match status" value="1"/>
</dbReference>
<keyword evidence="5 10" id="KW-0132">Cell division</keyword>
<dbReference type="FunFam" id="1.25.10.10:FF:000272">
    <property type="entry name" value="Condensin complex subunit 1"/>
    <property type="match status" value="1"/>
</dbReference>
<organism evidence="14 15">
    <name type="scientific">Staphylotrichum longicolle</name>
    <dbReference type="NCBI Taxonomy" id="669026"/>
    <lineage>
        <taxon>Eukaryota</taxon>
        <taxon>Fungi</taxon>
        <taxon>Dikarya</taxon>
        <taxon>Ascomycota</taxon>
        <taxon>Pezizomycotina</taxon>
        <taxon>Sordariomycetes</taxon>
        <taxon>Sordariomycetidae</taxon>
        <taxon>Sordariales</taxon>
        <taxon>Chaetomiaceae</taxon>
        <taxon>Staphylotrichum</taxon>
    </lineage>
</organism>
<dbReference type="InterPro" id="IPR024324">
    <property type="entry name" value="Condensin_cplx_su1_N"/>
</dbReference>
<feature type="compositionally biased region" description="Low complexity" evidence="11">
    <location>
        <begin position="786"/>
        <end position="795"/>
    </location>
</feature>
<keyword evidence="7 10" id="KW-0226">DNA condensation</keyword>
<dbReference type="GO" id="GO:0000779">
    <property type="term" value="C:condensed chromosome, centromeric region"/>
    <property type="evidence" value="ECO:0007669"/>
    <property type="project" value="TreeGrafter"/>
</dbReference>
<feature type="compositionally biased region" description="Low complexity" evidence="11">
    <location>
        <begin position="808"/>
        <end position="818"/>
    </location>
</feature>
<evidence type="ECO:0000256" key="9">
    <source>
        <dbReference type="ARBA" id="ARBA00023306"/>
    </source>
</evidence>
<keyword evidence="9 10" id="KW-0131">Cell cycle</keyword>
<dbReference type="PANTHER" id="PTHR14222">
    <property type="entry name" value="CONDENSIN"/>
    <property type="match status" value="1"/>
</dbReference>
<evidence type="ECO:0000256" key="1">
    <source>
        <dbReference type="ARBA" id="ARBA00004123"/>
    </source>
</evidence>
<feature type="region of interest" description="Disordered" evidence="11">
    <location>
        <begin position="879"/>
        <end position="924"/>
    </location>
</feature>
<dbReference type="InterPro" id="IPR011989">
    <property type="entry name" value="ARM-like"/>
</dbReference>
<reference evidence="14" key="1">
    <citation type="submission" date="2023-02" db="EMBL/GenBank/DDBJ databases">
        <authorList>
            <person name="Palmer J.M."/>
        </authorList>
    </citation>
    <scope>NUCLEOTIDE SEQUENCE</scope>
    <source>
        <strain evidence="14">FW57</strain>
    </source>
</reference>
<dbReference type="Gene3D" id="1.25.10.10">
    <property type="entry name" value="Leucine-rich Repeat Variant"/>
    <property type="match status" value="1"/>
</dbReference>
<evidence type="ECO:0000313" key="15">
    <source>
        <dbReference type="Proteomes" id="UP001197093"/>
    </source>
</evidence>
<comment type="similarity">
    <text evidence="3 10">Belongs to the CND1 (condensin subunit 1) family.</text>
</comment>
<dbReference type="GO" id="GO:0005634">
    <property type="term" value="C:nucleus"/>
    <property type="evidence" value="ECO:0007669"/>
    <property type="project" value="UniProtKB-SubCell"/>
</dbReference>
<evidence type="ECO:0000256" key="11">
    <source>
        <dbReference type="SAM" id="MobiDB-lite"/>
    </source>
</evidence>
<comment type="caution">
    <text evidence="14">The sequence shown here is derived from an EMBL/GenBank/DDBJ whole genome shotgun (WGS) entry which is preliminary data.</text>
</comment>
<dbReference type="InterPro" id="IPR016024">
    <property type="entry name" value="ARM-type_fold"/>
</dbReference>
<dbReference type="InterPro" id="IPR007673">
    <property type="entry name" value="Condensin_cplx_su1"/>
</dbReference>
<keyword evidence="8" id="KW-0539">Nucleus</keyword>
<dbReference type="GO" id="GO:0007076">
    <property type="term" value="P:mitotic chromosome condensation"/>
    <property type="evidence" value="ECO:0007669"/>
    <property type="project" value="InterPro"/>
</dbReference>
<evidence type="ECO:0000256" key="5">
    <source>
        <dbReference type="ARBA" id="ARBA00022618"/>
    </source>
</evidence>
<keyword evidence="4" id="KW-0158">Chromosome</keyword>
<dbReference type="GO" id="GO:0000796">
    <property type="term" value="C:condensin complex"/>
    <property type="evidence" value="ECO:0007669"/>
    <property type="project" value="TreeGrafter"/>
</dbReference>
<sequence>MDSVSFDINDALKHYMSDPAGIPTPEADGALVDCENDPETLADNAVINSVLNPIVDAVAENPDAITRSHIFDSLQFLLKYTSFLSAHALSKIFDLITSGLATEADVVHHDLESDEQELVAHHKQLLEIYGFLLQWTIAAVETKAAEKSSTTVPTRGRGKPKGKKDAAKDGTWDSSTQLETALSTMCKVLRLKLGKIFLTTSERDTFISEQRIKSTSIRMHAFKVLCIAVKHHGHGYAAQISIVQNLTYFEHLSEPMAEFLHILAEQYDYPQLADEILRELSNKEFNSNDTKGPKSVSTFMIRLSELAPRLVIKQVTLMAKQLDSESYTLRCALIEVFGNMLAHLSKSDERGENHKTQMNAFFDVLEERFLDINPYCRCRTIQVYVKLCELDQKFPKRRQKAAELACRSLEDKSSHLARKDWQERLDKVDSELNSLKPPVDAPGLDGDKGNTTVDPGLLDDATQIESPRKQPAEMTDEEKVAAIRKAQEEAATSEAIEKLTLTRRYYTEALKFIDVLHESTGTVCQLLGSRNKSEVIEAMDYFEIGDAYNIEQNKVGIRRMLRLIWTKGNSDEGKGVQAHLIDCYKRLFFEAPDSFSPNDSANYIARNMISLTFGATPAELTSLEQLLSTMMKQSMIPDLVIAKLWQVYGVQKREISRKQRRGAIIVLGMLATASPEIVVGEMETMLRTGLGAHGRADLQLAKYTCVALRRINPTGRQAKESTAKFSRLPNDHAVLVRLAAITEVPSESKDWYGVAEQAINAIYTLSRHPDVLCSEIIRRKTRAVFSRPTSPPGSRRVSRPVSRDETQSAPSPASTAEPADGDPTVPSSQQPPSSPTKKQNKDNTVGLSQLLFIVGHVAVKQIVHLELCELDFKRRKQEKEKSAAATGRSSLGASTSSRRSASAQHKDKASKPDEEGDELDLIGGTTEDDFTEAMAHIRERELLYGPTSLLALFGPMVSEICANNTTYRDRNLQQAATLCLAKLMCVSSEYCEANLPLLITIMERSGDATVRSNAVIALGDMAVCFNHLIDENTDFLYRRLADPEPSVKRTCLMTLTFLILAGQVKVKGQLGEMAKCLEDEDKRIADLARMFFTELSTKDNAVYNHFVDMFSLLSADKRIGEESFRRIVRFLLGFVEKDKHAKQLADKLAARLPRCDTERQWNDVAFALGLLQHKNEDITKLVSEGFKMVPAAA</sequence>